<dbReference type="InterPro" id="IPR019734">
    <property type="entry name" value="TPR_rpt"/>
</dbReference>
<feature type="repeat" description="TPR" evidence="1">
    <location>
        <begin position="304"/>
        <end position="337"/>
    </location>
</feature>
<dbReference type="KEGG" id="psty:BFS30_11765"/>
<dbReference type="OrthoDB" id="1522549at2"/>
<gene>
    <name evidence="2" type="ORF">BFS30_11765</name>
</gene>
<dbReference type="EMBL" id="CP017141">
    <property type="protein sequence ID" value="AOM77791.1"/>
    <property type="molecule type" value="Genomic_DNA"/>
</dbReference>
<organism evidence="2 3">
    <name type="scientific">Pedobacter steynii</name>
    <dbReference type="NCBI Taxonomy" id="430522"/>
    <lineage>
        <taxon>Bacteria</taxon>
        <taxon>Pseudomonadati</taxon>
        <taxon>Bacteroidota</taxon>
        <taxon>Sphingobacteriia</taxon>
        <taxon>Sphingobacteriales</taxon>
        <taxon>Sphingobacteriaceae</taxon>
        <taxon>Pedobacter</taxon>
    </lineage>
</organism>
<dbReference type="Proteomes" id="UP000094313">
    <property type="component" value="Chromosome"/>
</dbReference>
<dbReference type="RefSeq" id="WP_069379479.1">
    <property type="nucleotide sequence ID" value="NZ_CP017141.1"/>
</dbReference>
<evidence type="ECO:0000313" key="3">
    <source>
        <dbReference type="Proteomes" id="UP000094313"/>
    </source>
</evidence>
<proteinExistence type="predicted"/>
<dbReference type="Pfam" id="PF13181">
    <property type="entry name" value="TPR_8"/>
    <property type="match status" value="1"/>
</dbReference>
<dbReference type="InterPro" id="IPR011990">
    <property type="entry name" value="TPR-like_helical_dom_sf"/>
</dbReference>
<sequence>MENYAINSLKITLFIFCSSILYACSSHKDTAGSRAMQNLTSRYNYIYNSNVILIEHQQELTEGYADNYDEILPVYVSPEKYDIFNSQPSESMPAMDEIIKKARVILLEKSYGNYVDESYLLLGKANFYKQNYFNATEYFDYTAKTFPNNKKSYVQALDWKARSLMQLGKYSEAALVLDTLSITISDLKNNKADPLATIAQIYIHQRMATEAIGALKEALNANPTGAERIRWTYILAQLSEQQENYPEALFYYRKVEKSNAPFEMYFNANLNRIKLNAFMSGVKINKQDQLLALLKDDKNEDYHDQVYYQVAETYARDGDYDQAKKYYKLSVRNSTKNAYQKGLSYLKIADLNFKHFRDYRGAKAYYDSTANTLPRTYPGYELILKKNQNLQYLTDRYEVISWEDTLQSIAKLPEQERPAKINLLANPIVEPVKTTETYAMNTFQPGYDNRTKNTNASSSFYFANSNALSTGFNDFKKKWGNRKLESNWRQSIRSSAQETIQDINKSYSNNGKVAANPDSLPVTVPDTESKVKLITAAVPLTPELLAISDQKIIDAYHEMANFYLQELNDPKEADEIYQILLDRFPNNNRLASIYYGMYLVNKTLDPAKSEMFKNKVLKEYASSTYAKTILDPSFSLRQSEMEVTVNKQYNDLFDLYEKKDFNAVIQRVDEVLKANPENYLAPQFAYLKAIAIGRTSHVDNLTTEFEKINTSFPDDKLIVPLVKEHLAYINQHLEEFKKRQIALIDFDPNEPKFFGQQFPVTVAVKNPVAENKPVKSEKNIETPVIPKAVTPGKPVVPVKVVGIFSTAISSIYYYVVHVADASLTLSSSRFGIGQFNRGNYTENNLRHQLKEFDNDQLIFVGNFGTFDDAKTYAEGINPQLKQIMKVPANLYKSFIISKENFEKLSSKDILDKYLEFYKNNY</sequence>
<accession>A0A1D7QGK2</accession>
<dbReference type="Gene3D" id="1.25.40.10">
    <property type="entry name" value="Tetratricopeptide repeat domain"/>
    <property type="match status" value="4"/>
</dbReference>
<keyword evidence="3" id="KW-1185">Reference proteome</keyword>
<evidence type="ECO:0000313" key="2">
    <source>
        <dbReference type="EMBL" id="AOM77791.1"/>
    </source>
</evidence>
<name>A0A1D7QGK2_9SPHI</name>
<protein>
    <submittedName>
        <fullName evidence="2">Gliding motility protein</fullName>
    </submittedName>
</protein>
<dbReference type="AlphaFoldDB" id="A0A1D7QGK2"/>
<keyword evidence="1" id="KW-0802">TPR repeat</keyword>
<dbReference type="PROSITE" id="PS50005">
    <property type="entry name" value="TPR"/>
    <property type="match status" value="1"/>
</dbReference>
<reference evidence="2 3" key="1">
    <citation type="submission" date="2016-08" db="EMBL/GenBank/DDBJ databases">
        <authorList>
            <person name="Seilhamer J.J."/>
        </authorList>
    </citation>
    <scope>NUCLEOTIDE SEQUENCE [LARGE SCALE GENOMIC DNA]</scope>
    <source>
        <strain evidence="2 3">DX4</strain>
    </source>
</reference>
<dbReference type="SMART" id="SM00028">
    <property type="entry name" value="TPR"/>
    <property type="match status" value="5"/>
</dbReference>
<evidence type="ECO:0000256" key="1">
    <source>
        <dbReference type="PROSITE-ProRule" id="PRU00339"/>
    </source>
</evidence>
<dbReference type="Pfam" id="PF13174">
    <property type="entry name" value="TPR_6"/>
    <property type="match status" value="1"/>
</dbReference>
<dbReference type="SUPFAM" id="SSF48452">
    <property type="entry name" value="TPR-like"/>
    <property type="match status" value="1"/>
</dbReference>